<sequence length="312" mass="34466">MDIAEVMQRMGGVATHGQLKAAVGRRRLDDALQAARIHRVARGRYVLPTAEAARVAAHRLTAVAGLRSAAASYEWSLKWQPTVPELIVPRGRKVPEDARSSARIRWQRLAPGDVDGWRTTPLRTVLDCATTLPFDEALAVADSALRSGLVTSAELMRAANALPGRGRDAAFDVAWFASERPANAFESVIRAISTEVPGLRLDPQRRIRVAGRRIRPDLVDPELRIVVEGDSHEFHTSPSVIDGDCWRYDELVLDGWLVIRVSWPQAMFKSAWVQSVLARAALRQDGLHGTDYVRIRGCGRRPTTIGRTGPRP</sequence>
<keyword evidence="2" id="KW-1185">Reference proteome</keyword>
<dbReference type="AlphaFoldDB" id="A0A543I0E4"/>
<evidence type="ECO:0000313" key="1">
    <source>
        <dbReference type="EMBL" id="TQM64068.1"/>
    </source>
</evidence>
<dbReference type="EMBL" id="VFPM01000001">
    <property type="protein sequence ID" value="TQM64068.1"/>
    <property type="molecule type" value="Genomic_DNA"/>
</dbReference>
<accession>A0A543I0E4</accession>
<gene>
    <name evidence="1" type="ORF">FBY41_0428</name>
</gene>
<comment type="caution">
    <text evidence="1">The sequence shown here is derived from an EMBL/GenBank/DDBJ whole genome shotgun (WGS) entry which is preliminary data.</text>
</comment>
<reference evidence="1 2" key="1">
    <citation type="submission" date="2019-06" db="EMBL/GenBank/DDBJ databases">
        <title>Genome sequencing of plant associated microbes to promote plant fitness in Sorghum bicolor and Oryza sativa.</title>
        <authorList>
            <person name="Coleman-Derr D."/>
        </authorList>
    </citation>
    <scope>NUCLEOTIDE SEQUENCE [LARGE SCALE GENOMIC DNA]</scope>
    <source>
        <strain evidence="1 2">KV-663</strain>
    </source>
</reference>
<proteinExistence type="predicted"/>
<dbReference type="RefSeq" id="WP_185748851.1">
    <property type="nucleotide sequence ID" value="NZ_VFPM01000001.1"/>
</dbReference>
<protein>
    <submittedName>
        <fullName evidence="1">Uncharacterized protein</fullName>
    </submittedName>
</protein>
<name>A0A543I0E4_9MICO</name>
<evidence type="ECO:0000313" key="2">
    <source>
        <dbReference type="Proteomes" id="UP000316747"/>
    </source>
</evidence>
<organism evidence="1 2">
    <name type="scientific">Humibacillus xanthopallidus</name>
    <dbReference type="NCBI Taxonomy" id="412689"/>
    <lineage>
        <taxon>Bacteria</taxon>
        <taxon>Bacillati</taxon>
        <taxon>Actinomycetota</taxon>
        <taxon>Actinomycetes</taxon>
        <taxon>Micrococcales</taxon>
        <taxon>Intrasporangiaceae</taxon>
        <taxon>Humibacillus</taxon>
    </lineage>
</organism>
<dbReference type="Proteomes" id="UP000316747">
    <property type="component" value="Unassembled WGS sequence"/>
</dbReference>